<evidence type="ECO:0000256" key="8">
    <source>
        <dbReference type="ARBA" id="ARBA00023136"/>
    </source>
</evidence>
<dbReference type="Gene3D" id="1.25.40.10">
    <property type="entry name" value="Tetratricopeptide repeat domain"/>
    <property type="match status" value="1"/>
</dbReference>
<dbReference type="EMBL" id="MLQS01000001">
    <property type="protein sequence ID" value="OIJ22186.1"/>
    <property type="molecule type" value="Genomic_DNA"/>
</dbReference>
<sequence length="531" mass="60767">MESLSQDIYFWQLIHYLVCHEGMSLIQVADNEREYWLEKEDSKETTVIRIVRKDFNWSNMIGRDIENLVIRGDGIRKELKSKRLKIYNVYVSNYLPIDSSYENNNLLEKVFITRNKSIKISSYIIDGEKGDQFGVINVSEALNVKLPRVNVNQHFLNVEEIQYYRQEVLSISDQRLKKQNALFTYGKPIFTYILLVMLIGVFAVIEYYGSSESLLTLIEFGAKYDPLIMEGEWWRFFTAIFLHIGFAHLLMNSLALFYLGSAVERIYGTTRFIMIYCFAGVIGSISSFAFNHQISAGASGAIFGCFGALLYFGVIYRKLFFRKIGVNIIVVLLFNLVLGFMLPVIDNGAHIGGLIGGFFASSIFHLPKHKIRVKQFLALIFTTISVSLLLSYGFSTNHETETTHLINVQIAQELLQRGEIERAYSLLKNAVDSGIDIVEVNFLLAYSEAKMGLLKDAEKNLLITIEQRPFLHEAHFNLALIYYEFKQYIDAFEAVQSALELEPNNQDYQKLRDACAAEPRSYHITGGIPVE</sequence>
<protein>
    <recommendedName>
        <fullName evidence="11">Peptidase S54 rhomboid domain-containing protein</fullName>
    </recommendedName>
</protein>
<organism evidence="12 13">
    <name type="scientific">Anaerobacillus alkalidiazotrophicus</name>
    <dbReference type="NCBI Taxonomy" id="472963"/>
    <lineage>
        <taxon>Bacteria</taxon>
        <taxon>Bacillati</taxon>
        <taxon>Bacillota</taxon>
        <taxon>Bacilli</taxon>
        <taxon>Bacillales</taxon>
        <taxon>Bacillaceae</taxon>
        <taxon>Anaerobacillus</taxon>
    </lineage>
</organism>
<dbReference type="OrthoDB" id="9813074at2"/>
<dbReference type="SUPFAM" id="SSF48452">
    <property type="entry name" value="TPR-like"/>
    <property type="match status" value="1"/>
</dbReference>
<evidence type="ECO:0000256" key="10">
    <source>
        <dbReference type="SAM" id="Phobius"/>
    </source>
</evidence>
<evidence type="ECO:0000313" key="13">
    <source>
        <dbReference type="Proteomes" id="UP000180057"/>
    </source>
</evidence>
<accession>A0A1S2MC67</accession>
<evidence type="ECO:0000256" key="2">
    <source>
        <dbReference type="ARBA" id="ARBA00009045"/>
    </source>
</evidence>
<dbReference type="PROSITE" id="PS50293">
    <property type="entry name" value="TPR_REGION"/>
    <property type="match status" value="1"/>
</dbReference>
<dbReference type="Gene3D" id="1.20.1540.10">
    <property type="entry name" value="Rhomboid-like"/>
    <property type="match status" value="1"/>
</dbReference>
<dbReference type="InterPro" id="IPR013105">
    <property type="entry name" value="TPR_2"/>
</dbReference>
<dbReference type="InterPro" id="IPR011990">
    <property type="entry name" value="TPR-like_helical_dom_sf"/>
</dbReference>
<evidence type="ECO:0000313" key="12">
    <source>
        <dbReference type="EMBL" id="OIJ22186.1"/>
    </source>
</evidence>
<dbReference type="SUPFAM" id="SSF144091">
    <property type="entry name" value="Rhomboid-like"/>
    <property type="match status" value="1"/>
</dbReference>
<keyword evidence="5" id="KW-0378">Hydrolase</keyword>
<dbReference type="PANTHER" id="PTHR43731:SF14">
    <property type="entry name" value="PRESENILIN-ASSOCIATED RHOMBOID-LIKE PROTEIN, MITOCHONDRIAL"/>
    <property type="match status" value="1"/>
</dbReference>
<feature type="transmembrane region" description="Helical" evidence="10">
    <location>
        <begin position="324"/>
        <end position="342"/>
    </location>
</feature>
<dbReference type="STRING" id="472963.BKP45_05815"/>
<feature type="transmembrane region" description="Helical" evidence="10">
    <location>
        <begin position="348"/>
        <end position="364"/>
    </location>
</feature>
<feature type="repeat" description="TPR" evidence="9">
    <location>
        <begin position="472"/>
        <end position="505"/>
    </location>
</feature>
<keyword evidence="7 10" id="KW-1133">Transmembrane helix</keyword>
<dbReference type="AlphaFoldDB" id="A0A1S2MC67"/>
<dbReference type="PANTHER" id="PTHR43731">
    <property type="entry name" value="RHOMBOID PROTEASE"/>
    <property type="match status" value="1"/>
</dbReference>
<dbReference type="InterPro" id="IPR035952">
    <property type="entry name" value="Rhomboid-like_sf"/>
</dbReference>
<comment type="subcellular location">
    <subcellularLocation>
        <location evidence="1">Membrane</location>
        <topology evidence="1">Multi-pass membrane protein</topology>
    </subcellularLocation>
</comment>
<name>A0A1S2MC67_9BACI</name>
<dbReference type="Pfam" id="PF01694">
    <property type="entry name" value="Rhomboid"/>
    <property type="match status" value="1"/>
</dbReference>
<reference evidence="12 13" key="1">
    <citation type="submission" date="2016-10" db="EMBL/GenBank/DDBJ databases">
        <title>Draft genome sequences of four alkaliphilic bacteria belonging to the Anaerobacillus genus.</title>
        <authorList>
            <person name="Bassil N.M."/>
            <person name="Lloyd J.R."/>
        </authorList>
    </citation>
    <scope>NUCLEOTIDE SEQUENCE [LARGE SCALE GENOMIC DNA]</scope>
    <source>
        <strain evidence="12 13">DSM 22531</strain>
    </source>
</reference>
<feature type="transmembrane region" description="Helical" evidence="10">
    <location>
        <begin position="189"/>
        <end position="209"/>
    </location>
</feature>
<keyword evidence="13" id="KW-1185">Reference proteome</keyword>
<keyword evidence="8 10" id="KW-0472">Membrane</keyword>
<comment type="similarity">
    <text evidence="2">Belongs to the peptidase S54 family.</text>
</comment>
<dbReference type="InterPro" id="IPR050925">
    <property type="entry name" value="Rhomboid_protease_S54"/>
</dbReference>
<dbReference type="RefSeq" id="WP_071388747.1">
    <property type="nucleotide sequence ID" value="NZ_MLQS01000001.1"/>
</dbReference>
<feature type="transmembrane region" description="Helical" evidence="10">
    <location>
        <begin position="233"/>
        <end position="260"/>
    </location>
</feature>
<evidence type="ECO:0000256" key="6">
    <source>
        <dbReference type="ARBA" id="ARBA00022803"/>
    </source>
</evidence>
<evidence type="ECO:0000256" key="7">
    <source>
        <dbReference type="ARBA" id="ARBA00022989"/>
    </source>
</evidence>
<comment type="caution">
    <text evidence="12">The sequence shown here is derived from an EMBL/GenBank/DDBJ whole genome shotgun (WGS) entry which is preliminary data.</text>
</comment>
<evidence type="ECO:0000256" key="9">
    <source>
        <dbReference type="PROSITE-ProRule" id="PRU00339"/>
    </source>
</evidence>
<evidence type="ECO:0000256" key="5">
    <source>
        <dbReference type="ARBA" id="ARBA00022801"/>
    </source>
</evidence>
<gene>
    <name evidence="12" type="ORF">BKP45_05815</name>
</gene>
<feature type="transmembrane region" description="Helical" evidence="10">
    <location>
        <begin position="376"/>
        <end position="394"/>
    </location>
</feature>
<dbReference type="GO" id="GO:0004252">
    <property type="term" value="F:serine-type endopeptidase activity"/>
    <property type="evidence" value="ECO:0007669"/>
    <property type="project" value="InterPro"/>
</dbReference>
<feature type="transmembrane region" description="Helical" evidence="10">
    <location>
        <begin position="296"/>
        <end position="317"/>
    </location>
</feature>
<proteinExistence type="inferred from homology"/>
<dbReference type="GO" id="GO:0016020">
    <property type="term" value="C:membrane"/>
    <property type="evidence" value="ECO:0007669"/>
    <property type="project" value="UniProtKB-SubCell"/>
</dbReference>
<dbReference type="PROSITE" id="PS50005">
    <property type="entry name" value="TPR"/>
    <property type="match status" value="1"/>
</dbReference>
<dbReference type="InterPro" id="IPR019734">
    <property type="entry name" value="TPR_rpt"/>
</dbReference>
<evidence type="ECO:0000256" key="3">
    <source>
        <dbReference type="ARBA" id="ARBA00022692"/>
    </source>
</evidence>
<dbReference type="InterPro" id="IPR022764">
    <property type="entry name" value="Peptidase_S54_rhomboid_dom"/>
</dbReference>
<dbReference type="Proteomes" id="UP000180057">
    <property type="component" value="Unassembled WGS sequence"/>
</dbReference>
<feature type="domain" description="Peptidase S54 rhomboid" evidence="11">
    <location>
        <begin position="231"/>
        <end position="364"/>
    </location>
</feature>
<keyword evidence="3 10" id="KW-0812">Transmembrane</keyword>
<evidence type="ECO:0000259" key="11">
    <source>
        <dbReference type="Pfam" id="PF01694"/>
    </source>
</evidence>
<feature type="transmembrane region" description="Helical" evidence="10">
    <location>
        <begin position="272"/>
        <end position="290"/>
    </location>
</feature>
<evidence type="ECO:0000256" key="4">
    <source>
        <dbReference type="ARBA" id="ARBA00022737"/>
    </source>
</evidence>
<dbReference type="SMART" id="SM00028">
    <property type="entry name" value="TPR"/>
    <property type="match status" value="2"/>
</dbReference>
<evidence type="ECO:0000256" key="1">
    <source>
        <dbReference type="ARBA" id="ARBA00004141"/>
    </source>
</evidence>
<keyword evidence="6 9" id="KW-0802">TPR repeat</keyword>
<keyword evidence="4" id="KW-0677">Repeat</keyword>
<dbReference type="Pfam" id="PF07719">
    <property type="entry name" value="TPR_2"/>
    <property type="match status" value="1"/>
</dbReference>